<proteinExistence type="predicted"/>
<dbReference type="InterPro" id="IPR002508">
    <property type="entry name" value="MurNAc-LAA_cat"/>
</dbReference>
<dbReference type="Pfam" id="PF01520">
    <property type="entry name" value="Amidase_3"/>
    <property type="match status" value="1"/>
</dbReference>
<reference evidence="6" key="1">
    <citation type="journal article" date="2021" name="PeerJ">
        <title>Extensive microbial diversity within the chicken gut microbiome revealed by metagenomics and culture.</title>
        <authorList>
            <person name="Gilroy R."/>
            <person name="Ravi A."/>
            <person name="Getino M."/>
            <person name="Pursley I."/>
            <person name="Horton D.L."/>
            <person name="Alikhan N.F."/>
            <person name="Baker D."/>
            <person name="Gharbi K."/>
            <person name="Hall N."/>
            <person name="Watson M."/>
            <person name="Adriaenssens E.M."/>
            <person name="Foster-Nyarko E."/>
            <person name="Jarju S."/>
            <person name="Secka A."/>
            <person name="Antonio M."/>
            <person name="Oren A."/>
            <person name="Chaudhuri R.R."/>
            <person name="La Ragione R."/>
            <person name="Hildebrand F."/>
            <person name="Pallen M.J."/>
        </authorList>
    </citation>
    <scope>NUCLEOTIDE SEQUENCE</scope>
    <source>
        <strain evidence="6">CHK178-16964</strain>
    </source>
</reference>
<evidence type="ECO:0000256" key="2">
    <source>
        <dbReference type="ARBA" id="ARBA00023316"/>
    </source>
</evidence>
<dbReference type="GO" id="GO:0009253">
    <property type="term" value="P:peptidoglycan catabolic process"/>
    <property type="evidence" value="ECO:0007669"/>
    <property type="project" value="InterPro"/>
</dbReference>
<feature type="chain" id="PRO_5039391833" evidence="4">
    <location>
        <begin position="27"/>
        <end position="414"/>
    </location>
</feature>
<organism evidence="6 7">
    <name type="scientific">Candidatus Lachnoclostridium stercoravium</name>
    <dbReference type="NCBI Taxonomy" id="2838633"/>
    <lineage>
        <taxon>Bacteria</taxon>
        <taxon>Bacillati</taxon>
        <taxon>Bacillota</taxon>
        <taxon>Clostridia</taxon>
        <taxon>Lachnospirales</taxon>
        <taxon>Lachnospiraceae</taxon>
    </lineage>
</organism>
<evidence type="ECO:0000256" key="1">
    <source>
        <dbReference type="ARBA" id="ARBA00022801"/>
    </source>
</evidence>
<keyword evidence="2" id="KW-0961">Cell wall biogenesis/degradation</keyword>
<sequence length="414" mass="43690">MRKGWKNLGAVVMAMALGMAVLNGCAGGKAQDAADQMEAEASAGDLTDSQPEEGEADEGAAGPETESSSLEADRTKETAPAMEDRDETVYVTGDKVNLRKDGYLSAEVAEVVPIGTELKRTGYSDTWSRVEYDGSTLYISTQYVSTSKPEIPEQVPAGTVLENGGVAVAMDPSWEFADYSKINSGTATLYKSQAADKKGITVCVNAGHGTQGGSSVKTLCHPDGSPKVVTGSTQAGATSAIAVSAGMEFLDGTPEAKVTLAAAKIFKEKLLAEGYDVLMIRETDDVQLDNIARTVIANNMADCHLALHWDSSTNDKGAFYMSVPDIASYKNMYPVSQYWQQHNALGESVIGGLRNAGVKIFSNGAMGMDLTQTSYSTIPSIDIELGDKGSDYSQPTLEKLAAGMVAGINAYFGK</sequence>
<dbReference type="SUPFAM" id="SSF53187">
    <property type="entry name" value="Zn-dependent exopeptidases"/>
    <property type="match status" value="1"/>
</dbReference>
<evidence type="ECO:0000259" key="5">
    <source>
        <dbReference type="PROSITE" id="PS51781"/>
    </source>
</evidence>
<dbReference type="Gene3D" id="3.40.630.40">
    <property type="entry name" value="Zn-dependent exopeptidases"/>
    <property type="match status" value="1"/>
</dbReference>
<keyword evidence="4" id="KW-0732">Signal</keyword>
<evidence type="ECO:0000256" key="3">
    <source>
        <dbReference type="SAM" id="MobiDB-lite"/>
    </source>
</evidence>
<dbReference type="Gene3D" id="2.30.30.40">
    <property type="entry name" value="SH3 Domains"/>
    <property type="match status" value="1"/>
</dbReference>
<reference evidence="6" key="2">
    <citation type="submission" date="2021-04" db="EMBL/GenBank/DDBJ databases">
        <authorList>
            <person name="Gilroy R."/>
        </authorList>
    </citation>
    <scope>NUCLEOTIDE SEQUENCE</scope>
    <source>
        <strain evidence="6">CHK178-16964</strain>
    </source>
</reference>
<feature type="region of interest" description="Disordered" evidence="3">
    <location>
        <begin position="33"/>
        <end position="88"/>
    </location>
</feature>
<keyword evidence="1 6" id="KW-0378">Hydrolase</keyword>
<comment type="caution">
    <text evidence="6">The sequence shown here is derived from an EMBL/GenBank/DDBJ whole genome shotgun (WGS) entry which is preliminary data.</text>
</comment>
<feature type="domain" description="SH3b" evidence="5">
    <location>
        <begin position="86"/>
        <end position="148"/>
    </location>
</feature>
<feature type="compositionally biased region" description="Low complexity" evidence="3">
    <location>
        <begin position="33"/>
        <end position="43"/>
    </location>
</feature>
<dbReference type="SMART" id="SM00287">
    <property type="entry name" value="SH3b"/>
    <property type="match status" value="1"/>
</dbReference>
<dbReference type="Proteomes" id="UP000823900">
    <property type="component" value="Unassembled WGS sequence"/>
</dbReference>
<dbReference type="GO" id="GO:0008745">
    <property type="term" value="F:N-acetylmuramoyl-L-alanine amidase activity"/>
    <property type="evidence" value="ECO:0007669"/>
    <property type="project" value="UniProtKB-EC"/>
</dbReference>
<dbReference type="InterPro" id="IPR003646">
    <property type="entry name" value="SH3-like_bac-type"/>
</dbReference>
<dbReference type="PANTHER" id="PTHR30404:SF0">
    <property type="entry name" value="N-ACETYLMURAMOYL-L-ALANINE AMIDASE AMIC"/>
    <property type="match status" value="1"/>
</dbReference>
<protein>
    <submittedName>
        <fullName evidence="6">N-acetylmuramoyl-L-alanine amidase</fullName>
        <ecNumber evidence="6">3.5.1.28</ecNumber>
    </submittedName>
</protein>
<dbReference type="AlphaFoldDB" id="A0A9D2HG46"/>
<evidence type="ECO:0000313" key="6">
    <source>
        <dbReference type="EMBL" id="HJA71026.1"/>
    </source>
</evidence>
<dbReference type="GO" id="GO:0030288">
    <property type="term" value="C:outer membrane-bounded periplasmic space"/>
    <property type="evidence" value="ECO:0007669"/>
    <property type="project" value="TreeGrafter"/>
</dbReference>
<dbReference type="EMBL" id="DWZA01000051">
    <property type="protein sequence ID" value="HJA71026.1"/>
    <property type="molecule type" value="Genomic_DNA"/>
</dbReference>
<dbReference type="GO" id="GO:0071555">
    <property type="term" value="P:cell wall organization"/>
    <property type="evidence" value="ECO:0007669"/>
    <property type="project" value="UniProtKB-KW"/>
</dbReference>
<evidence type="ECO:0000256" key="4">
    <source>
        <dbReference type="SAM" id="SignalP"/>
    </source>
</evidence>
<dbReference type="EC" id="3.5.1.28" evidence="6"/>
<dbReference type="PROSITE" id="PS51781">
    <property type="entry name" value="SH3B"/>
    <property type="match status" value="1"/>
</dbReference>
<evidence type="ECO:0000313" key="7">
    <source>
        <dbReference type="Proteomes" id="UP000823900"/>
    </source>
</evidence>
<dbReference type="InterPro" id="IPR050695">
    <property type="entry name" value="N-acetylmuramoyl_amidase_3"/>
</dbReference>
<feature type="signal peptide" evidence="4">
    <location>
        <begin position="1"/>
        <end position="26"/>
    </location>
</feature>
<name>A0A9D2HG46_9FIRM</name>
<gene>
    <name evidence="6" type="ORF">IAA07_05505</name>
</gene>
<dbReference type="PANTHER" id="PTHR30404">
    <property type="entry name" value="N-ACETYLMURAMOYL-L-ALANINE AMIDASE"/>
    <property type="match status" value="1"/>
</dbReference>
<accession>A0A9D2HG46</accession>
<dbReference type="CDD" id="cd02696">
    <property type="entry name" value="MurNAc-LAA"/>
    <property type="match status" value="1"/>
</dbReference>